<feature type="compositionally biased region" description="Low complexity" evidence="1">
    <location>
        <begin position="67"/>
        <end position="79"/>
    </location>
</feature>
<name>A0A833RCQ4_9POAL</name>
<proteinExistence type="predicted"/>
<evidence type="ECO:0000313" key="2">
    <source>
        <dbReference type="EMBL" id="KAF3336811.1"/>
    </source>
</evidence>
<evidence type="ECO:0000313" key="3">
    <source>
        <dbReference type="Proteomes" id="UP000623129"/>
    </source>
</evidence>
<dbReference type="EMBL" id="SWLB01000007">
    <property type="protein sequence ID" value="KAF3336811.1"/>
    <property type="molecule type" value="Genomic_DNA"/>
</dbReference>
<sequence length="90" mass="9876">MQGDIYNHSRLVQEIHAVDVVIRAAGGDQNRIIAAIKEGDNIIKLNGRIGEVRARLEGLDQTQCQPSMSSFSDSSMTRSVASFESEITQN</sequence>
<dbReference type="OrthoDB" id="9974981at2759"/>
<reference evidence="2" key="1">
    <citation type="submission" date="2020-01" db="EMBL/GenBank/DDBJ databases">
        <title>Genome sequence of Kobresia littledalei, the first chromosome-level genome in the family Cyperaceae.</title>
        <authorList>
            <person name="Qu G."/>
        </authorList>
    </citation>
    <scope>NUCLEOTIDE SEQUENCE</scope>
    <source>
        <strain evidence="2">C.B.Clarke</strain>
        <tissue evidence="2">Leaf</tissue>
    </source>
</reference>
<gene>
    <name evidence="2" type="ORF">FCM35_KLT19397</name>
</gene>
<feature type="region of interest" description="Disordered" evidence="1">
    <location>
        <begin position="63"/>
        <end position="90"/>
    </location>
</feature>
<accession>A0A833RCQ4</accession>
<dbReference type="AlphaFoldDB" id="A0A833RCQ4"/>
<evidence type="ECO:0000256" key="1">
    <source>
        <dbReference type="SAM" id="MobiDB-lite"/>
    </source>
</evidence>
<dbReference type="Proteomes" id="UP000623129">
    <property type="component" value="Unassembled WGS sequence"/>
</dbReference>
<dbReference type="Gene3D" id="3.40.50.720">
    <property type="entry name" value="NAD(P)-binding Rossmann-like Domain"/>
    <property type="match status" value="1"/>
</dbReference>
<feature type="compositionally biased region" description="Polar residues" evidence="1">
    <location>
        <begin position="80"/>
        <end position="90"/>
    </location>
</feature>
<protein>
    <submittedName>
        <fullName evidence="2">Uncharacterized protein</fullName>
    </submittedName>
</protein>
<organism evidence="2 3">
    <name type="scientific">Carex littledalei</name>
    <dbReference type="NCBI Taxonomy" id="544730"/>
    <lineage>
        <taxon>Eukaryota</taxon>
        <taxon>Viridiplantae</taxon>
        <taxon>Streptophyta</taxon>
        <taxon>Embryophyta</taxon>
        <taxon>Tracheophyta</taxon>
        <taxon>Spermatophyta</taxon>
        <taxon>Magnoliopsida</taxon>
        <taxon>Liliopsida</taxon>
        <taxon>Poales</taxon>
        <taxon>Cyperaceae</taxon>
        <taxon>Cyperoideae</taxon>
        <taxon>Cariceae</taxon>
        <taxon>Carex</taxon>
        <taxon>Carex subgen. Euthyceras</taxon>
    </lineage>
</organism>
<comment type="caution">
    <text evidence="2">The sequence shown here is derived from an EMBL/GenBank/DDBJ whole genome shotgun (WGS) entry which is preliminary data.</text>
</comment>
<keyword evidence="3" id="KW-1185">Reference proteome</keyword>